<dbReference type="InterPro" id="IPR012772">
    <property type="entry name" value="Ectoine_EctA"/>
</dbReference>
<keyword evidence="6 8" id="KW-0012">Acyltransferase</keyword>
<evidence type="ECO:0000256" key="3">
    <source>
        <dbReference type="ARBA" id="ARBA00012355"/>
    </source>
</evidence>
<evidence type="ECO:0000259" key="10">
    <source>
        <dbReference type="PROSITE" id="PS51186"/>
    </source>
</evidence>
<dbReference type="InterPro" id="IPR016181">
    <property type="entry name" value="Acyl_CoA_acyltransferase"/>
</dbReference>
<feature type="compositionally biased region" description="Polar residues" evidence="9">
    <location>
        <begin position="1"/>
        <end position="10"/>
    </location>
</feature>
<comment type="function">
    <text evidence="8">Catalyzes the acetylation of L-2,4-diaminobutyrate (DABA) to gamma-N-acetyl-alpha,gamma-diaminobutyric acid (ADABA) with acetyl coenzyme A.</text>
</comment>
<protein>
    <recommendedName>
        <fullName evidence="4 8">L-2,4-diaminobutyric acid acetyltransferase</fullName>
        <shortName evidence="8">DABA acetyltransferase</shortName>
        <ecNumber evidence="3 8">2.3.1.178</ecNumber>
    </recommendedName>
</protein>
<comment type="pathway">
    <text evidence="1 8">Amine and polyamine biosynthesis; ectoine biosynthesis; L-ectoine from L-aspartate 4-semialdehyde: step 2/3.</text>
</comment>
<dbReference type="Gene3D" id="3.40.630.30">
    <property type="match status" value="1"/>
</dbReference>
<comment type="catalytic activity">
    <reaction evidence="7 8">
        <text>L-2,4-diaminobutanoate + acetyl-CoA = (2S)-4-acetamido-2-aminobutanoate + CoA + H(+)</text>
        <dbReference type="Rhea" id="RHEA:16901"/>
        <dbReference type="ChEBI" id="CHEBI:15378"/>
        <dbReference type="ChEBI" id="CHEBI:57287"/>
        <dbReference type="ChEBI" id="CHEBI:57288"/>
        <dbReference type="ChEBI" id="CHEBI:58761"/>
        <dbReference type="ChEBI" id="CHEBI:58929"/>
        <dbReference type="EC" id="2.3.1.178"/>
    </reaction>
</comment>
<keyword evidence="12" id="KW-1185">Reference proteome</keyword>
<evidence type="ECO:0000313" key="11">
    <source>
        <dbReference type="EMBL" id="PTW55036.1"/>
    </source>
</evidence>
<dbReference type="UniPathway" id="UPA00067">
    <property type="reaction ID" value="UER00122"/>
</dbReference>
<proteinExistence type="inferred from homology"/>
<evidence type="ECO:0000256" key="9">
    <source>
        <dbReference type="SAM" id="MobiDB-lite"/>
    </source>
</evidence>
<feature type="domain" description="N-acetyltransferase" evidence="10">
    <location>
        <begin position="18"/>
        <end position="172"/>
    </location>
</feature>
<accession>A0A2T5UU44</accession>
<dbReference type="NCBIfam" id="TIGR02406">
    <property type="entry name" value="ectoine_EctA"/>
    <property type="match status" value="1"/>
</dbReference>
<comment type="similarity">
    <text evidence="2 8">Belongs to the acetyltransferase family. EctA subfamily.</text>
</comment>
<gene>
    <name evidence="8" type="primary">ectA</name>
    <name evidence="11" type="ORF">C8N35_11377</name>
</gene>
<evidence type="ECO:0000256" key="5">
    <source>
        <dbReference type="ARBA" id="ARBA00022679"/>
    </source>
</evidence>
<dbReference type="PROSITE" id="PS51186">
    <property type="entry name" value="GNAT"/>
    <property type="match status" value="1"/>
</dbReference>
<evidence type="ECO:0000256" key="2">
    <source>
        <dbReference type="ARBA" id="ARBA00010712"/>
    </source>
</evidence>
<name>A0A2T5UU44_9HYPH</name>
<organism evidence="11 12">
    <name type="scientific">Breoghania corrubedonensis</name>
    <dbReference type="NCBI Taxonomy" id="665038"/>
    <lineage>
        <taxon>Bacteria</taxon>
        <taxon>Pseudomonadati</taxon>
        <taxon>Pseudomonadota</taxon>
        <taxon>Alphaproteobacteria</taxon>
        <taxon>Hyphomicrobiales</taxon>
        <taxon>Stappiaceae</taxon>
        <taxon>Breoghania</taxon>
    </lineage>
</organism>
<sequence>MSLNIIGSNTSRRRSEALTLRTPEPQDGSNIWQLIRDCGPLDDNSMYCNLLQCDHFAETCVVAELDNEIVGWISAYLLPAEPDTLFVWQVAVAEKARGMGVAKKMLSHLLARACCADVSSLKTTITRDNKASWALFNGFADKMDAPLASTAHFERDEHFEGRHDTEYMVTIGAFGDRKVAAA</sequence>
<reference evidence="11 12" key="1">
    <citation type="submission" date="2018-04" db="EMBL/GenBank/DDBJ databases">
        <title>Genomic Encyclopedia of Archaeal and Bacterial Type Strains, Phase II (KMG-II): from individual species to whole genera.</title>
        <authorList>
            <person name="Goeker M."/>
        </authorList>
    </citation>
    <scope>NUCLEOTIDE SEQUENCE [LARGE SCALE GENOMIC DNA]</scope>
    <source>
        <strain evidence="11 12">DSM 23382</strain>
    </source>
</reference>
<evidence type="ECO:0000313" key="12">
    <source>
        <dbReference type="Proteomes" id="UP000244081"/>
    </source>
</evidence>
<dbReference type="Pfam" id="PF00583">
    <property type="entry name" value="Acetyltransf_1"/>
    <property type="match status" value="1"/>
</dbReference>
<dbReference type="SUPFAM" id="SSF55729">
    <property type="entry name" value="Acyl-CoA N-acyltransferases (Nat)"/>
    <property type="match status" value="1"/>
</dbReference>
<dbReference type="RefSeq" id="WP_107991905.1">
    <property type="nucleotide sequence ID" value="NZ_QAYG01000013.1"/>
</dbReference>
<comment type="caution">
    <text evidence="11">The sequence shown here is derived from an EMBL/GenBank/DDBJ whole genome shotgun (WGS) entry which is preliminary data.</text>
</comment>
<dbReference type="InterPro" id="IPR000182">
    <property type="entry name" value="GNAT_dom"/>
</dbReference>
<evidence type="ECO:0000256" key="6">
    <source>
        <dbReference type="ARBA" id="ARBA00023315"/>
    </source>
</evidence>
<dbReference type="AlphaFoldDB" id="A0A2T5UU44"/>
<dbReference type="EC" id="2.3.1.178" evidence="3 8"/>
<dbReference type="GO" id="GO:0033816">
    <property type="term" value="F:diaminobutyrate acetyltransferase activity"/>
    <property type="evidence" value="ECO:0007669"/>
    <property type="project" value="UniProtKB-EC"/>
</dbReference>
<dbReference type="PANTHER" id="PTHR43072">
    <property type="entry name" value="N-ACETYLTRANSFERASE"/>
    <property type="match status" value="1"/>
</dbReference>
<dbReference type="EMBL" id="QAYG01000013">
    <property type="protein sequence ID" value="PTW55036.1"/>
    <property type="molecule type" value="Genomic_DNA"/>
</dbReference>
<evidence type="ECO:0000256" key="4">
    <source>
        <dbReference type="ARBA" id="ARBA00017935"/>
    </source>
</evidence>
<feature type="region of interest" description="Disordered" evidence="9">
    <location>
        <begin position="1"/>
        <end position="24"/>
    </location>
</feature>
<dbReference type="GO" id="GO:0019491">
    <property type="term" value="P:ectoine biosynthetic process"/>
    <property type="evidence" value="ECO:0007669"/>
    <property type="project" value="UniProtKB-UniPathway"/>
</dbReference>
<dbReference type="OrthoDB" id="2436196at2"/>
<dbReference type="Proteomes" id="UP000244081">
    <property type="component" value="Unassembled WGS sequence"/>
</dbReference>
<evidence type="ECO:0000256" key="1">
    <source>
        <dbReference type="ARBA" id="ARBA00004978"/>
    </source>
</evidence>
<dbReference type="PANTHER" id="PTHR43072:SF23">
    <property type="entry name" value="UPF0039 PROTEIN C11D3.02C"/>
    <property type="match status" value="1"/>
</dbReference>
<keyword evidence="5 8" id="KW-0808">Transferase</keyword>
<dbReference type="CDD" id="cd04301">
    <property type="entry name" value="NAT_SF"/>
    <property type="match status" value="1"/>
</dbReference>
<evidence type="ECO:0000256" key="7">
    <source>
        <dbReference type="ARBA" id="ARBA00048924"/>
    </source>
</evidence>
<evidence type="ECO:0000256" key="8">
    <source>
        <dbReference type="RuleBase" id="RU365045"/>
    </source>
</evidence>